<gene>
    <name evidence="3" type="ORF">B8W69_16135</name>
</gene>
<dbReference type="Proteomes" id="UP000242320">
    <property type="component" value="Unassembled WGS sequence"/>
</dbReference>
<evidence type="ECO:0000313" key="3">
    <source>
        <dbReference type="EMBL" id="OSC26728.1"/>
    </source>
</evidence>
<organism evidence="3 4">
    <name type="scientific">Mycolicibacterium vulneris</name>
    <dbReference type="NCBI Taxonomy" id="547163"/>
    <lineage>
        <taxon>Bacteria</taxon>
        <taxon>Bacillati</taxon>
        <taxon>Actinomycetota</taxon>
        <taxon>Actinomycetes</taxon>
        <taxon>Mycobacteriales</taxon>
        <taxon>Mycobacteriaceae</taxon>
        <taxon>Mycolicibacterium</taxon>
    </lineage>
</organism>
<feature type="region of interest" description="Disordered" evidence="2">
    <location>
        <begin position="1"/>
        <end position="42"/>
    </location>
</feature>
<comment type="caution">
    <text evidence="3">The sequence shown here is derived from an EMBL/GenBank/DDBJ whole genome shotgun (WGS) entry which is preliminary data.</text>
</comment>
<sequence>MTDTQTPAAGAESTADGQTVPGQGIDTGDPRSGPEGQKGNREARYRVERNEAREALAQAQAKIEQFQLREVERFAADLAQPSDLLEIGGNSLADFIGQDGEVDAELVAEAVAALVEARPGLAKNPRQRAVDPSQGLGSNPGKPSPTWGDLLK</sequence>
<proteinExistence type="predicted"/>
<evidence type="ECO:0000313" key="4">
    <source>
        <dbReference type="Proteomes" id="UP000242320"/>
    </source>
</evidence>
<keyword evidence="1" id="KW-0175">Coiled coil</keyword>
<accession>A0A1X2KYC4</accession>
<feature type="region of interest" description="Disordered" evidence="2">
    <location>
        <begin position="119"/>
        <end position="152"/>
    </location>
</feature>
<evidence type="ECO:0000256" key="1">
    <source>
        <dbReference type="SAM" id="Coils"/>
    </source>
</evidence>
<protein>
    <recommendedName>
        <fullName evidence="5">Scaffolding protein</fullName>
    </recommendedName>
</protein>
<keyword evidence="4" id="KW-1185">Reference proteome</keyword>
<dbReference type="OrthoDB" id="4463542at2"/>
<feature type="coiled-coil region" evidence="1">
    <location>
        <begin position="42"/>
        <end position="69"/>
    </location>
</feature>
<name>A0A1X2KYC4_9MYCO</name>
<reference evidence="3 4" key="1">
    <citation type="submission" date="2017-04" db="EMBL/GenBank/DDBJ databases">
        <title>The new phylogeny of genus Mycobacterium.</title>
        <authorList>
            <person name="Tortoli E."/>
            <person name="Trovato A."/>
            <person name="Cirillo D.M."/>
        </authorList>
    </citation>
    <scope>NUCLEOTIDE SEQUENCE [LARGE SCALE GENOMIC DNA]</scope>
    <source>
        <strain evidence="3 4">DSM 45247</strain>
    </source>
</reference>
<dbReference type="EMBL" id="NCXM01000015">
    <property type="protein sequence ID" value="OSC26728.1"/>
    <property type="molecule type" value="Genomic_DNA"/>
</dbReference>
<evidence type="ECO:0008006" key="5">
    <source>
        <dbReference type="Google" id="ProtNLM"/>
    </source>
</evidence>
<dbReference type="AlphaFoldDB" id="A0A1X2KYC4"/>
<evidence type="ECO:0000256" key="2">
    <source>
        <dbReference type="SAM" id="MobiDB-lite"/>
    </source>
</evidence>